<comment type="caution">
    <text evidence="4">The sequence shown here is derived from an EMBL/GenBank/DDBJ whole genome shotgun (WGS) entry which is preliminary data.</text>
</comment>
<keyword evidence="2" id="KW-1133">Transmembrane helix</keyword>
<keyword evidence="2" id="KW-0472">Membrane</keyword>
<dbReference type="AlphaFoldDB" id="A0AAW8R5D6"/>
<evidence type="ECO:0000256" key="1">
    <source>
        <dbReference type="SAM" id="MobiDB-lite"/>
    </source>
</evidence>
<reference evidence="4 5" key="1">
    <citation type="submission" date="2023-09" db="EMBL/GenBank/DDBJ databases">
        <authorList>
            <person name="Rey-Velasco X."/>
        </authorList>
    </citation>
    <scope>NUCLEOTIDE SEQUENCE [LARGE SCALE GENOMIC DNA]</scope>
    <source>
        <strain evidence="4 5">W409</strain>
    </source>
</reference>
<dbReference type="InterPro" id="IPR019617">
    <property type="entry name" value="DUF2489"/>
</dbReference>
<dbReference type="Pfam" id="PF10675">
    <property type="entry name" value="DUF2489"/>
    <property type="match status" value="1"/>
</dbReference>
<protein>
    <submittedName>
        <fullName evidence="4">DUF2489 domain-containing protein</fullName>
    </submittedName>
</protein>
<organism evidence="4 5">
    <name type="scientific">Brumicola blandensis</name>
    <dbReference type="NCBI Taxonomy" id="3075611"/>
    <lineage>
        <taxon>Bacteria</taxon>
        <taxon>Pseudomonadati</taxon>
        <taxon>Pseudomonadota</taxon>
        <taxon>Gammaproteobacteria</taxon>
        <taxon>Alteromonadales</taxon>
        <taxon>Alteromonadaceae</taxon>
        <taxon>Brumicola</taxon>
    </lineage>
</organism>
<evidence type="ECO:0000313" key="5">
    <source>
        <dbReference type="Proteomes" id="UP001249020"/>
    </source>
</evidence>
<keyword evidence="5" id="KW-1185">Reference proteome</keyword>
<feature type="transmembrane region" description="Helical" evidence="2">
    <location>
        <begin position="6"/>
        <end position="28"/>
    </location>
</feature>
<evidence type="ECO:0000256" key="2">
    <source>
        <dbReference type="SAM" id="Phobius"/>
    </source>
</evidence>
<dbReference type="RefSeq" id="WP_311363031.1">
    <property type="nucleotide sequence ID" value="NZ_JAVRIE010000009.1"/>
</dbReference>
<gene>
    <name evidence="4" type="ORF">RM544_17050</name>
</gene>
<sequence length="151" mass="17285">MIDIILGVVGAAVIVVLGLYAGKLLFLLKRQNERQKAARDKRTKSMVQSIQTIAFAMQQQQCDYSEGAIRVCRLLESLPIENIPDYSKEYPAIHKLFHQVNVYPTHEARNALSKQERRAQDKEREQFESEAESGIQEELVRLRVFDPNKAA</sequence>
<evidence type="ECO:0000313" key="4">
    <source>
        <dbReference type="EMBL" id="MDT0584259.1"/>
    </source>
</evidence>
<keyword evidence="2" id="KW-0812">Transmembrane</keyword>
<dbReference type="EMBL" id="JAVRIE010000009">
    <property type="protein sequence ID" value="MDT0584259.1"/>
    <property type="molecule type" value="Genomic_DNA"/>
</dbReference>
<name>A0AAW8R5D6_9ALTE</name>
<feature type="domain" description="DUF2489" evidence="3">
    <location>
        <begin position="14"/>
        <end position="142"/>
    </location>
</feature>
<proteinExistence type="predicted"/>
<evidence type="ECO:0000259" key="3">
    <source>
        <dbReference type="Pfam" id="PF10675"/>
    </source>
</evidence>
<accession>A0AAW8R5D6</accession>
<feature type="compositionally biased region" description="Basic and acidic residues" evidence="1">
    <location>
        <begin position="111"/>
        <end position="127"/>
    </location>
</feature>
<dbReference type="Proteomes" id="UP001249020">
    <property type="component" value="Unassembled WGS sequence"/>
</dbReference>
<feature type="region of interest" description="Disordered" evidence="1">
    <location>
        <begin position="111"/>
        <end position="133"/>
    </location>
</feature>